<dbReference type="AlphaFoldDB" id="A0A4R9AB73"/>
<protein>
    <submittedName>
        <fullName evidence="2">Uncharacterized protein</fullName>
    </submittedName>
</protein>
<gene>
    <name evidence="2" type="ORF">E3T55_00520</name>
</gene>
<feature type="region of interest" description="Disordered" evidence="1">
    <location>
        <begin position="1"/>
        <end position="27"/>
    </location>
</feature>
<dbReference type="EMBL" id="SOHE01000003">
    <property type="protein sequence ID" value="TFD55842.1"/>
    <property type="molecule type" value="Genomic_DNA"/>
</dbReference>
<name>A0A4R9AB73_9MICO</name>
<evidence type="ECO:0000313" key="2">
    <source>
        <dbReference type="EMBL" id="TFD55842.1"/>
    </source>
</evidence>
<evidence type="ECO:0000256" key="1">
    <source>
        <dbReference type="SAM" id="MobiDB-lite"/>
    </source>
</evidence>
<sequence length="114" mass="12590">MKKTHLVAVPDGMSRARHPTPERRLTGDDVLRSDSITVNAGSKREWMVVYESDTGQSTVIALVYQIGNRFEVTIMSDPLRMASVVSVAAAVDLLATDGATVRQLRAAMRWRPHV</sequence>
<evidence type="ECO:0000313" key="3">
    <source>
        <dbReference type="Proteomes" id="UP000297447"/>
    </source>
</evidence>
<dbReference type="RefSeq" id="WP_134517630.1">
    <property type="nucleotide sequence ID" value="NZ_SOHE01000003.1"/>
</dbReference>
<reference evidence="2 3" key="1">
    <citation type="submission" date="2019-03" db="EMBL/GenBank/DDBJ databases">
        <title>Genomics of glacier-inhabiting Cryobacterium strains.</title>
        <authorList>
            <person name="Liu Q."/>
            <person name="Xin Y.-H."/>
        </authorList>
    </citation>
    <scope>NUCLEOTIDE SEQUENCE [LARGE SCALE GENOMIC DNA]</scope>
    <source>
        <strain evidence="2 3">Hh14</strain>
    </source>
</reference>
<comment type="caution">
    <text evidence="2">The sequence shown here is derived from an EMBL/GenBank/DDBJ whole genome shotgun (WGS) entry which is preliminary data.</text>
</comment>
<organism evidence="2 3">
    <name type="scientific">Cryobacterium frigoriphilum</name>
    <dbReference type="NCBI Taxonomy" id="1259150"/>
    <lineage>
        <taxon>Bacteria</taxon>
        <taxon>Bacillati</taxon>
        <taxon>Actinomycetota</taxon>
        <taxon>Actinomycetes</taxon>
        <taxon>Micrococcales</taxon>
        <taxon>Microbacteriaceae</taxon>
        <taxon>Cryobacterium</taxon>
    </lineage>
</organism>
<dbReference type="Proteomes" id="UP000297447">
    <property type="component" value="Unassembled WGS sequence"/>
</dbReference>
<proteinExistence type="predicted"/>
<accession>A0A4R9AB73</accession>
<keyword evidence="3" id="KW-1185">Reference proteome</keyword>